<dbReference type="InterPro" id="IPR000477">
    <property type="entry name" value="RT_dom"/>
</dbReference>
<gene>
    <name evidence="2" type="ORF">MA16_Dca008837</name>
</gene>
<dbReference type="CDD" id="cd01650">
    <property type="entry name" value="RT_nLTR_like"/>
    <property type="match status" value="1"/>
</dbReference>
<evidence type="ECO:0000259" key="1">
    <source>
        <dbReference type="PROSITE" id="PS50878"/>
    </source>
</evidence>
<name>A0A2I0VUE7_9ASPA</name>
<reference evidence="2 3" key="1">
    <citation type="journal article" date="2016" name="Sci. Rep.">
        <title>The Dendrobium catenatum Lindl. genome sequence provides insights into polysaccharide synthase, floral development and adaptive evolution.</title>
        <authorList>
            <person name="Zhang G.Q."/>
            <person name="Xu Q."/>
            <person name="Bian C."/>
            <person name="Tsai W.C."/>
            <person name="Yeh C.M."/>
            <person name="Liu K.W."/>
            <person name="Yoshida K."/>
            <person name="Zhang L.S."/>
            <person name="Chang S.B."/>
            <person name="Chen F."/>
            <person name="Shi Y."/>
            <person name="Su Y.Y."/>
            <person name="Zhang Y.Q."/>
            <person name="Chen L.J."/>
            <person name="Yin Y."/>
            <person name="Lin M."/>
            <person name="Huang H."/>
            <person name="Deng H."/>
            <person name="Wang Z.W."/>
            <person name="Zhu S.L."/>
            <person name="Zhao X."/>
            <person name="Deng C."/>
            <person name="Niu S.C."/>
            <person name="Huang J."/>
            <person name="Wang M."/>
            <person name="Liu G.H."/>
            <person name="Yang H.J."/>
            <person name="Xiao X.J."/>
            <person name="Hsiao Y.Y."/>
            <person name="Wu W.L."/>
            <person name="Chen Y.Y."/>
            <person name="Mitsuda N."/>
            <person name="Ohme-Takagi M."/>
            <person name="Luo Y.B."/>
            <person name="Van de Peer Y."/>
            <person name="Liu Z.J."/>
        </authorList>
    </citation>
    <scope>NUCLEOTIDE SEQUENCE [LARGE SCALE GENOMIC DNA]</scope>
    <source>
        <tissue evidence="2">The whole plant</tissue>
    </source>
</reference>
<dbReference type="PANTHER" id="PTHR19446">
    <property type="entry name" value="REVERSE TRANSCRIPTASES"/>
    <property type="match status" value="1"/>
</dbReference>
<organism evidence="2 3">
    <name type="scientific">Dendrobium catenatum</name>
    <dbReference type="NCBI Taxonomy" id="906689"/>
    <lineage>
        <taxon>Eukaryota</taxon>
        <taxon>Viridiplantae</taxon>
        <taxon>Streptophyta</taxon>
        <taxon>Embryophyta</taxon>
        <taxon>Tracheophyta</taxon>
        <taxon>Spermatophyta</taxon>
        <taxon>Magnoliopsida</taxon>
        <taxon>Liliopsida</taxon>
        <taxon>Asparagales</taxon>
        <taxon>Orchidaceae</taxon>
        <taxon>Epidendroideae</taxon>
        <taxon>Malaxideae</taxon>
        <taxon>Dendrobiinae</taxon>
        <taxon>Dendrobium</taxon>
    </lineage>
</organism>
<dbReference type="Pfam" id="PF00078">
    <property type="entry name" value="RVT_1"/>
    <property type="match status" value="1"/>
</dbReference>
<evidence type="ECO:0000313" key="3">
    <source>
        <dbReference type="Proteomes" id="UP000233837"/>
    </source>
</evidence>
<feature type="domain" description="Reverse transcriptase" evidence="1">
    <location>
        <begin position="51"/>
        <end position="185"/>
    </location>
</feature>
<dbReference type="AlphaFoldDB" id="A0A2I0VUE7"/>
<dbReference type="EMBL" id="KZ503221">
    <property type="protein sequence ID" value="PKU67048.1"/>
    <property type="molecule type" value="Genomic_DNA"/>
</dbReference>
<reference evidence="2 3" key="2">
    <citation type="journal article" date="2017" name="Nature">
        <title>The Apostasia genome and the evolution of orchids.</title>
        <authorList>
            <person name="Zhang G.Q."/>
            <person name="Liu K.W."/>
            <person name="Li Z."/>
            <person name="Lohaus R."/>
            <person name="Hsiao Y.Y."/>
            <person name="Niu S.C."/>
            <person name="Wang J.Y."/>
            <person name="Lin Y.C."/>
            <person name="Xu Q."/>
            <person name="Chen L.J."/>
            <person name="Yoshida K."/>
            <person name="Fujiwara S."/>
            <person name="Wang Z.W."/>
            <person name="Zhang Y.Q."/>
            <person name="Mitsuda N."/>
            <person name="Wang M."/>
            <person name="Liu G.H."/>
            <person name="Pecoraro L."/>
            <person name="Huang H.X."/>
            <person name="Xiao X.J."/>
            <person name="Lin M."/>
            <person name="Wu X.Y."/>
            <person name="Wu W.L."/>
            <person name="Chen Y.Y."/>
            <person name="Chang S.B."/>
            <person name="Sakamoto S."/>
            <person name="Ohme-Takagi M."/>
            <person name="Yagi M."/>
            <person name="Zeng S.J."/>
            <person name="Shen C.Y."/>
            <person name="Yeh C.M."/>
            <person name="Luo Y.B."/>
            <person name="Tsai W.C."/>
            <person name="Van de Peer Y."/>
            <person name="Liu Z.J."/>
        </authorList>
    </citation>
    <scope>NUCLEOTIDE SEQUENCE [LARGE SCALE GENOMIC DNA]</scope>
    <source>
        <tissue evidence="2">The whole plant</tissue>
    </source>
</reference>
<dbReference type="Proteomes" id="UP000233837">
    <property type="component" value="Unassembled WGS sequence"/>
</dbReference>
<sequence length="185" mass="20811">MLVAPITFEEVKIAVFDGKVSSSPGPDGFSYAFYRSTWHILGPQLFNAVNYFFTSGSFPKGVKATAITLIPKCSHASNINHYRPISLCNVFYKIVAKIIADRLKMVLPFIIHDSQSGFIANRCSTDNIILAAEVLRDFKSSQKSFCAKLDIKKAFDSVSTEFLIARLLQKGFPEVFVFLDKRMYF</sequence>
<accession>A0A2I0VUE7</accession>
<protein>
    <submittedName>
        <fullName evidence="2">Integrator complex subunit 11</fullName>
    </submittedName>
</protein>
<dbReference type="SUPFAM" id="SSF56672">
    <property type="entry name" value="DNA/RNA polymerases"/>
    <property type="match status" value="1"/>
</dbReference>
<dbReference type="PROSITE" id="PS50878">
    <property type="entry name" value="RT_POL"/>
    <property type="match status" value="1"/>
</dbReference>
<proteinExistence type="predicted"/>
<dbReference type="STRING" id="906689.A0A2I0VUE7"/>
<dbReference type="InterPro" id="IPR043502">
    <property type="entry name" value="DNA/RNA_pol_sf"/>
</dbReference>
<evidence type="ECO:0000313" key="2">
    <source>
        <dbReference type="EMBL" id="PKU67048.1"/>
    </source>
</evidence>
<keyword evidence="3" id="KW-1185">Reference proteome</keyword>